<dbReference type="GO" id="GO:0006351">
    <property type="term" value="P:DNA-templated transcription"/>
    <property type="evidence" value="ECO:0007669"/>
    <property type="project" value="InterPro"/>
</dbReference>
<dbReference type="Pfam" id="PF01965">
    <property type="entry name" value="DJ-1_PfpI"/>
    <property type="match status" value="1"/>
</dbReference>
<feature type="domain" description="Xylanolytic transcriptional activator regulatory" evidence="4">
    <location>
        <begin position="523"/>
        <end position="592"/>
    </location>
</feature>
<dbReference type="CDD" id="cd03141">
    <property type="entry name" value="GATase1_Hsp31_like"/>
    <property type="match status" value="1"/>
</dbReference>
<dbReference type="Pfam" id="PF04082">
    <property type="entry name" value="Fungal_trans"/>
    <property type="match status" value="1"/>
</dbReference>
<evidence type="ECO:0000313" key="6">
    <source>
        <dbReference type="Proteomes" id="UP000813427"/>
    </source>
</evidence>
<dbReference type="SUPFAM" id="SSF52317">
    <property type="entry name" value="Class I glutamine amidotransferase-like"/>
    <property type="match status" value="1"/>
</dbReference>
<dbReference type="GO" id="GO:0005634">
    <property type="term" value="C:nucleus"/>
    <property type="evidence" value="ECO:0007669"/>
    <property type="project" value="TreeGrafter"/>
</dbReference>
<dbReference type="OrthoDB" id="2283488at2759"/>
<dbReference type="PANTHER" id="PTHR47424:SF12">
    <property type="entry name" value="TRANSCRIPTION FACTOR ASQA"/>
    <property type="match status" value="1"/>
</dbReference>
<evidence type="ECO:0000313" key="5">
    <source>
        <dbReference type="EMBL" id="KAH7241320.1"/>
    </source>
</evidence>
<keyword evidence="1" id="KW-0805">Transcription regulation</keyword>
<dbReference type="AlphaFoldDB" id="A0A8K0W9Z8"/>
<sequence>MSTSTKPKILVVLTSADKVPRTGKQIGWYLPELAHPYEVLKSRADLVYATPLGGESPLDPASVEIFKDDPVCKDFLENHESVWKNTIKLSDVADRASEFDAVFYPGGHGPMVDLVNDQHSMDLIRDFHTQGKIISAVCHGPAAFVNATTASGEPLLKGKQVTGFDDEGEEMFNFTEDMDFSLEKRLDEVSGGRYLKAAEGPLAEKVVVDGNIITGQNPASSKRVAEEVAKALGSVTSFEVSSPPDLFSNIEIDVLRTRVGELEAQLRAANINTSQSREETPHIKGSSQCLASYQDGVQMNITTVATSSRTSPPTTNTQFYGLSSTYYFVHCVSSYLRAYDSESSGLRTGQTLIPNSASQSMVHAICIPDAEAEEPPASGATNIHRCLTEDTLSGKNLSVAQEAFFLDLFWDSWHCCYQILDETDFKAYYKSLWTDPTCNSRKPSALVDIVLALCMQYGVTTLARQAEAGAEIGYRDAAIAGRWLYQRCQRILVVDLERPSIETLQSQLWSAIYLANASYQNMAQNMVGVAARTAYTLGLHVEPSNDLPIKEQEARKRTWCTLLLFETRFCIRLGRPWVTHTQQVLPFLPTEDETFIAHGVTWLSYTTQRTKFAEIVRVIFDQVLHHGSQKVTRAPVATPKATEMAQELSKVIATGMNKMRDWAESVPLALKTERRQGGKVFSTDLSEIEIEPFAPLWLRRQRLMLELGYHELMLTIGRSCISQSLNLAGCSRNPPIYTCCPTTEIAATSALHAAATTQILHQTYKEHDILNGWYEPFNCQWNATITLVGFLLLYQNNSPVSSVAHKALDQSIEVLERMGDFFGTAASATLVAKDLYQKVRVPLDIPPTMSDSNQAAVPSVFPDDERVDRNGLEAFDPSSQDILGTFGTTFQLDQFGVSPDLQLLGCTNDSVVDDISDLGGEFCSWLV</sequence>
<evidence type="ECO:0000259" key="4">
    <source>
        <dbReference type="SMART" id="SM00906"/>
    </source>
</evidence>
<proteinExistence type="predicted"/>
<reference evidence="5" key="1">
    <citation type="journal article" date="2021" name="Nat. Commun.">
        <title>Genetic determinants of endophytism in the Arabidopsis root mycobiome.</title>
        <authorList>
            <person name="Mesny F."/>
            <person name="Miyauchi S."/>
            <person name="Thiergart T."/>
            <person name="Pickel B."/>
            <person name="Atanasova L."/>
            <person name="Karlsson M."/>
            <person name="Huettel B."/>
            <person name="Barry K.W."/>
            <person name="Haridas S."/>
            <person name="Chen C."/>
            <person name="Bauer D."/>
            <person name="Andreopoulos W."/>
            <person name="Pangilinan J."/>
            <person name="LaButti K."/>
            <person name="Riley R."/>
            <person name="Lipzen A."/>
            <person name="Clum A."/>
            <person name="Drula E."/>
            <person name="Henrissat B."/>
            <person name="Kohler A."/>
            <person name="Grigoriev I.V."/>
            <person name="Martin F.M."/>
            <person name="Hacquard S."/>
        </authorList>
    </citation>
    <scope>NUCLEOTIDE SEQUENCE</scope>
    <source>
        <strain evidence="5">MPI-SDFR-AT-0068</strain>
    </source>
</reference>
<comment type="caution">
    <text evidence="5">The sequence shown here is derived from an EMBL/GenBank/DDBJ whole genome shotgun (WGS) entry which is preliminary data.</text>
</comment>
<keyword evidence="3" id="KW-0539">Nucleus</keyword>
<keyword evidence="2" id="KW-0804">Transcription</keyword>
<gene>
    <name evidence="5" type="ORF">BKA59DRAFT_400686</name>
</gene>
<dbReference type="GO" id="GO:0000435">
    <property type="term" value="P:positive regulation of transcription from RNA polymerase II promoter by galactose"/>
    <property type="evidence" value="ECO:0007669"/>
    <property type="project" value="TreeGrafter"/>
</dbReference>
<dbReference type="InterPro" id="IPR029062">
    <property type="entry name" value="Class_I_gatase-like"/>
</dbReference>
<dbReference type="Gene3D" id="3.40.50.880">
    <property type="match status" value="1"/>
</dbReference>
<evidence type="ECO:0000256" key="1">
    <source>
        <dbReference type="ARBA" id="ARBA00023015"/>
    </source>
</evidence>
<dbReference type="InterPro" id="IPR051127">
    <property type="entry name" value="Fungal_SecMet_Regulators"/>
</dbReference>
<evidence type="ECO:0000256" key="3">
    <source>
        <dbReference type="ARBA" id="ARBA00023242"/>
    </source>
</evidence>
<accession>A0A8K0W9Z8</accession>
<dbReference type="PANTHER" id="PTHR47424">
    <property type="entry name" value="REGULATORY PROTEIN GAL4"/>
    <property type="match status" value="1"/>
</dbReference>
<dbReference type="InterPro" id="IPR007219">
    <property type="entry name" value="XnlR_reg_dom"/>
</dbReference>
<dbReference type="GO" id="GO:0008270">
    <property type="term" value="F:zinc ion binding"/>
    <property type="evidence" value="ECO:0007669"/>
    <property type="project" value="InterPro"/>
</dbReference>
<dbReference type="GO" id="GO:0000981">
    <property type="term" value="F:DNA-binding transcription factor activity, RNA polymerase II-specific"/>
    <property type="evidence" value="ECO:0007669"/>
    <property type="project" value="TreeGrafter"/>
</dbReference>
<dbReference type="Proteomes" id="UP000813427">
    <property type="component" value="Unassembled WGS sequence"/>
</dbReference>
<evidence type="ECO:0000256" key="2">
    <source>
        <dbReference type="ARBA" id="ARBA00023163"/>
    </source>
</evidence>
<dbReference type="CDD" id="cd12148">
    <property type="entry name" value="fungal_TF_MHR"/>
    <property type="match status" value="1"/>
</dbReference>
<organism evidence="5 6">
    <name type="scientific">Fusarium tricinctum</name>
    <dbReference type="NCBI Taxonomy" id="61284"/>
    <lineage>
        <taxon>Eukaryota</taxon>
        <taxon>Fungi</taxon>
        <taxon>Dikarya</taxon>
        <taxon>Ascomycota</taxon>
        <taxon>Pezizomycotina</taxon>
        <taxon>Sordariomycetes</taxon>
        <taxon>Hypocreomycetidae</taxon>
        <taxon>Hypocreales</taxon>
        <taxon>Nectriaceae</taxon>
        <taxon>Fusarium</taxon>
        <taxon>Fusarium tricinctum species complex</taxon>
    </lineage>
</organism>
<name>A0A8K0W9Z8_9HYPO</name>
<dbReference type="InterPro" id="IPR002818">
    <property type="entry name" value="DJ-1/PfpI"/>
</dbReference>
<keyword evidence="6" id="KW-1185">Reference proteome</keyword>
<protein>
    <recommendedName>
        <fullName evidence="4">Xylanolytic transcriptional activator regulatory domain-containing protein</fullName>
    </recommendedName>
</protein>
<dbReference type="EMBL" id="JAGPXF010000005">
    <property type="protein sequence ID" value="KAH7241320.1"/>
    <property type="molecule type" value="Genomic_DNA"/>
</dbReference>
<dbReference type="SMART" id="SM00906">
    <property type="entry name" value="Fungal_trans"/>
    <property type="match status" value="1"/>
</dbReference>
<dbReference type="GO" id="GO:0000978">
    <property type="term" value="F:RNA polymerase II cis-regulatory region sequence-specific DNA binding"/>
    <property type="evidence" value="ECO:0007669"/>
    <property type="project" value="TreeGrafter"/>
</dbReference>